<dbReference type="GO" id="GO:0042609">
    <property type="term" value="F:CD4 receptor binding"/>
    <property type="evidence" value="ECO:0007669"/>
    <property type="project" value="TreeGrafter"/>
</dbReference>
<dbReference type="InterPro" id="IPR013783">
    <property type="entry name" value="Ig-like_fold"/>
</dbReference>
<feature type="domain" description="Ig-like" evidence="16">
    <location>
        <begin position="269"/>
        <end position="336"/>
    </location>
</feature>
<dbReference type="InterPro" id="IPR003598">
    <property type="entry name" value="Ig_sub2"/>
</dbReference>
<dbReference type="Gene3D" id="2.60.40.10">
    <property type="entry name" value="Immunoglobulins"/>
    <property type="match status" value="3"/>
</dbReference>
<comment type="subunit">
    <text evidence="15">Predominantly monomer of isoform CD22-beta. Also found as heterodimer of isoform CD22-beta and a shorter isoform. Interacts with PTPN6/SHP-1, LYN, SYK, PIK3R1/PIK3R2 and PLCG1 upon phosphorylation. Interacts with GRB2, INPP5D and SHC1 upon phosphorylation. May form a complex with INPP5D/SHIP, GRB2 and SHC1.</text>
</comment>
<evidence type="ECO:0000256" key="7">
    <source>
        <dbReference type="ARBA" id="ARBA00023136"/>
    </source>
</evidence>
<dbReference type="GO" id="GO:0019903">
    <property type="term" value="F:protein phosphatase binding"/>
    <property type="evidence" value="ECO:0007669"/>
    <property type="project" value="TreeGrafter"/>
</dbReference>
<dbReference type="OMA" id="CEISEML"/>
<dbReference type="GO" id="GO:0033691">
    <property type="term" value="F:sialic acid binding"/>
    <property type="evidence" value="ECO:0007669"/>
    <property type="project" value="TreeGrafter"/>
</dbReference>
<evidence type="ECO:0000256" key="2">
    <source>
        <dbReference type="ARBA" id="ARBA00022475"/>
    </source>
</evidence>
<dbReference type="Ensembl" id="ENSPMRT00000012422.1">
    <property type="protein sequence ID" value="ENSPMRP00000011629.1"/>
    <property type="gene ID" value="ENSPMRG00000007790.1"/>
</dbReference>
<keyword evidence="18" id="KW-1185">Reference proteome</keyword>
<evidence type="ECO:0000256" key="10">
    <source>
        <dbReference type="ARBA" id="ARBA00023319"/>
    </source>
</evidence>
<dbReference type="PROSITE" id="PS50835">
    <property type="entry name" value="IG_LIKE"/>
    <property type="match status" value="1"/>
</dbReference>
<dbReference type="GO" id="GO:0005769">
    <property type="term" value="C:early endosome"/>
    <property type="evidence" value="ECO:0007669"/>
    <property type="project" value="TreeGrafter"/>
</dbReference>
<evidence type="ECO:0000256" key="6">
    <source>
        <dbReference type="ARBA" id="ARBA00022889"/>
    </source>
</evidence>
<name>A0A670IJ22_PODMU</name>
<evidence type="ECO:0000256" key="13">
    <source>
        <dbReference type="ARBA" id="ARBA00041781"/>
    </source>
</evidence>
<dbReference type="InterPro" id="IPR036179">
    <property type="entry name" value="Ig-like_dom_sf"/>
</dbReference>
<dbReference type="InterPro" id="IPR007110">
    <property type="entry name" value="Ig-like_dom"/>
</dbReference>
<keyword evidence="6" id="KW-0130">Cell adhesion</keyword>
<dbReference type="GO" id="GO:0030246">
    <property type="term" value="F:carbohydrate binding"/>
    <property type="evidence" value="ECO:0007669"/>
    <property type="project" value="UniProtKB-KW"/>
</dbReference>
<evidence type="ECO:0000313" key="18">
    <source>
        <dbReference type="Proteomes" id="UP000472272"/>
    </source>
</evidence>
<dbReference type="GO" id="GO:0055037">
    <property type="term" value="C:recycling endosome"/>
    <property type="evidence" value="ECO:0007669"/>
    <property type="project" value="TreeGrafter"/>
</dbReference>
<keyword evidence="9" id="KW-0325">Glycoprotein</keyword>
<keyword evidence="4" id="KW-0430">Lectin</keyword>
<evidence type="ECO:0000256" key="14">
    <source>
        <dbReference type="ARBA" id="ARBA00045430"/>
    </source>
</evidence>
<evidence type="ECO:0000256" key="8">
    <source>
        <dbReference type="ARBA" id="ARBA00023157"/>
    </source>
</evidence>
<evidence type="ECO:0000256" key="5">
    <source>
        <dbReference type="ARBA" id="ARBA00022737"/>
    </source>
</evidence>
<keyword evidence="5" id="KW-0677">Repeat</keyword>
<dbReference type="PANTHER" id="PTHR46958">
    <property type="entry name" value="B-CELL RECEPTOR CD22"/>
    <property type="match status" value="1"/>
</dbReference>
<dbReference type="Pfam" id="PF08205">
    <property type="entry name" value="C2-set_2"/>
    <property type="match status" value="1"/>
</dbReference>
<dbReference type="SMART" id="SM00409">
    <property type="entry name" value="IG"/>
    <property type="match status" value="3"/>
</dbReference>
<dbReference type="InterPro" id="IPR056386">
    <property type="entry name" value="Ig_CD22"/>
</dbReference>
<comment type="similarity">
    <text evidence="11">Belongs to the immunoglobulin superfamily. SIGLEC (sialic acid binding Ig-like lectin) family.</text>
</comment>
<keyword evidence="7" id="KW-0472">Membrane</keyword>
<dbReference type="SUPFAM" id="SSF48726">
    <property type="entry name" value="Immunoglobulin"/>
    <property type="match status" value="3"/>
</dbReference>
<keyword evidence="10" id="KW-0393">Immunoglobulin domain</keyword>
<accession>A0A670IJ22</accession>
<dbReference type="Pfam" id="PF24518">
    <property type="entry name" value="Ig_CD22"/>
    <property type="match status" value="1"/>
</dbReference>
<evidence type="ECO:0000256" key="3">
    <source>
        <dbReference type="ARBA" id="ARBA00022729"/>
    </source>
</evidence>
<dbReference type="GO" id="GO:0070062">
    <property type="term" value="C:extracellular exosome"/>
    <property type="evidence" value="ECO:0007669"/>
    <property type="project" value="TreeGrafter"/>
</dbReference>
<keyword evidence="3" id="KW-0732">Signal</keyword>
<evidence type="ECO:0000256" key="15">
    <source>
        <dbReference type="ARBA" id="ARBA00046458"/>
    </source>
</evidence>
<reference evidence="17" key="3">
    <citation type="submission" date="2025-09" db="UniProtKB">
        <authorList>
            <consortium name="Ensembl"/>
        </authorList>
    </citation>
    <scope>IDENTIFICATION</scope>
</reference>
<evidence type="ECO:0000256" key="9">
    <source>
        <dbReference type="ARBA" id="ARBA00023180"/>
    </source>
</evidence>
<dbReference type="AlphaFoldDB" id="A0A670IJ22"/>
<organism evidence="17 18">
    <name type="scientific">Podarcis muralis</name>
    <name type="common">Wall lizard</name>
    <name type="synonym">Lacerta muralis</name>
    <dbReference type="NCBI Taxonomy" id="64176"/>
    <lineage>
        <taxon>Eukaryota</taxon>
        <taxon>Metazoa</taxon>
        <taxon>Chordata</taxon>
        <taxon>Craniata</taxon>
        <taxon>Vertebrata</taxon>
        <taxon>Euteleostomi</taxon>
        <taxon>Lepidosauria</taxon>
        <taxon>Squamata</taxon>
        <taxon>Bifurcata</taxon>
        <taxon>Unidentata</taxon>
        <taxon>Episquamata</taxon>
        <taxon>Laterata</taxon>
        <taxon>Lacertibaenia</taxon>
        <taxon>Lacertidae</taxon>
        <taxon>Podarcis</taxon>
    </lineage>
</organism>
<dbReference type="GO" id="GO:0050859">
    <property type="term" value="P:negative regulation of B cell receptor signaling pathway"/>
    <property type="evidence" value="ECO:0007669"/>
    <property type="project" value="TreeGrafter"/>
</dbReference>
<dbReference type="GO" id="GO:0007155">
    <property type="term" value="P:cell adhesion"/>
    <property type="evidence" value="ECO:0007669"/>
    <property type="project" value="UniProtKB-KW"/>
</dbReference>
<evidence type="ECO:0000256" key="4">
    <source>
        <dbReference type="ARBA" id="ARBA00022734"/>
    </source>
</evidence>
<dbReference type="GO" id="GO:0042113">
    <property type="term" value="P:B cell activation"/>
    <property type="evidence" value="ECO:0007669"/>
    <property type="project" value="TreeGrafter"/>
</dbReference>
<protein>
    <recommendedName>
        <fullName evidence="12">B-cell receptor CD22</fullName>
    </recommendedName>
    <alternativeName>
        <fullName evidence="13">Sialic acid-binding Ig-like lectin 2</fullName>
    </alternativeName>
</protein>
<dbReference type="Pfam" id="PF13895">
    <property type="entry name" value="Ig_2"/>
    <property type="match status" value="1"/>
</dbReference>
<dbReference type="GO" id="GO:0030888">
    <property type="term" value="P:regulation of B cell proliferation"/>
    <property type="evidence" value="ECO:0007669"/>
    <property type="project" value="TreeGrafter"/>
</dbReference>
<evidence type="ECO:0000256" key="1">
    <source>
        <dbReference type="ARBA" id="ARBA00004251"/>
    </source>
</evidence>
<dbReference type="InterPro" id="IPR003599">
    <property type="entry name" value="Ig_sub"/>
</dbReference>
<dbReference type="InterPro" id="IPR013162">
    <property type="entry name" value="CD80_C2-set"/>
</dbReference>
<reference evidence="17 18" key="1">
    <citation type="journal article" date="2019" name="Proc. Natl. Acad. Sci. U.S.A.">
        <title>Regulatory changes in pterin and carotenoid genes underlie balanced color polymorphisms in the wall lizard.</title>
        <authorList>
            <person name="Andrade P."/>
            <person name="Pinho C."/>
            <person name="Perez I de Lanuza G."/>
            <person name="Afonso S."/>
            <person name="Brejcha J."/>
            <person name="Rubin C.J."/>
            <person name="Wallerman O."/>
            <person name="Pereira P."/>
            <person name="Sabatino S.J."/>
            <person name="Bellati A."/>
            <person name="Pellitteri-Rosa D."/>
            <person name="Bosakova Z."/>
            <person name="Bunikis I."/>
            <person name="Carretero M.A."/>
            <person name="Feiner N."/>
            <person name="Marsik P."/>
            <person name="Pauperio F."/>
            <person name="Salvi D."/>
            <person name="Soler L."/>
            <person name="While G.M."/>
            <person name="Uller T."/>
            <person name="Font E."/>
            <person name="Andersson L."/>
            <person name="Carneiro M."/>
        </authorList>
    </citation>
    <scope>NUCLEOTIDE SEQUENCE</scope>
</reference>
<keyword evidence="8" id="KW-1015">Disulfide bond</keyword>
<comment type="function">
    <text evidence="14">Most highly expressed siglec (sialic acid-binding immunoglobulin-like lectin) on B-cells that plays a role in various aspects of B-cell biology including differentiation, antigen presentation, and trafficking to bone marrow. Binds to alpha 2,6-linked sialic acid residues of surface molecules such as CD22 itself, CD45 and IgM in a cis configuration. Can also bind to ligands on other cells as an adhesion molecule in a trans configuration. Acts as an inhibitory coreceptor on the surface of B-cells and inhibits B-cell receptor induced signaling, characterized by inhibition of the calcium mobilization and cellular activation. Mechanistically, the immunoreceptor tyrosine-based inhibitory motif domain is phosphorylated by the Src kinase LYN, which in turn leads to the recruitment of the protein tyrosine phosphatase 1/PTPN6, leading to the negative regulation of BCR signaling. If this negative signaling from is of sufficient strength, apoptosis of the B-cell can be induced.</text>
</comment>
<dbReference type="Proteomes" id="UP000472272">
    <property type="component" value="Chromosome 8"/>
</dbReference>
<dbReference type="SMART" id="SM00408">
    <property type="entry name" value="IGc2"/>
    <property type="match status" value="1"/>
</dbReference>
<reference evidence="17" key="2">
    <citation type="submission" date="2025-08" db="UniProtKB">
        <authorList>
            <consortium name="Ensembl"/>
        </authorList>
    </citation>
    <scope>IDENTIFICATION</scope>
</reference>
<keyword evidence="2" id="KW-1003">Cell membrane</keyword>
<dbReference type="GeneTree" id="ENSGT01150000286924"/>
<sequence length="347" mass="39508">MLFSDLGILGKENMLTTAPNNLAVWEGSCILIPCKISLTYKNVRVDNFFLIWYFDPKYEDNLKDYTGIMLYNGSTISENYLTPTSPHFLDRVRFVGNLNSRNCSLKISHLQKNDSGTYGARLYGFVGNNRHLDMWFAPAAVNVNVSPPKPKIESRIAQIQEQRPVTVTCWVFYHCPDEPIMLTFSGLEESRMSSQKTTNRDGKVQTVLSFTPTWEDHGKTLTCTLKSHNGAEISWSTMTLDVKCEYSGGMKLGYVGEIWKKIFCLNFREGEKLSLACTVISSNPEVTYQWYWKDMRKYEWTSPIKEFESVGEQDSGVYRCTAENTVGSGSSELTINVQCEFLCWAGE</sequence>
<evidence type="ECO:0000313" key="17">
    <source>
        <dbReference type="Ensembl" id="ENSPMRP00000011629.1"/>
    </source>
</evidence>
<evidence type="ECO:0000259" key="16">
    <source>
        <dbReference type="PROSITE" id="PS50835"/>
    </source>
</evidence>
<comment type="subcellular location">
    <subcellularLocation>
        <location evidence="1">Cell membrane</location>
        <topology evidence="1">Single-pass type I membrane protein</topology>
    </subcellularLocation>
</comment>
<proteinExistence type="inferred from homology"/>
<evidence type="ECO:0000256" key="12">
    <source>
        <dbReference type="ARBA" id="ARBA00040106"/>
    </source>
</evidence>
<evidence type="ECO:0000256" key="11">
    <source>
        <dbReference type="ARBA" id="ARBA00038361"/>
    </source>
</evidence>
<dbReference type="GO" id="GO:0009897">
    <property type="term" value="C:external side of plasma membrane"/>
    <property type="evidence" value="ECO:0007669"/>
    <property type="project" value="TreeGrafter"/>
</dbReference>
<dbReference type="PANTHER" id="PTHR46958:SF1">
    <property type="entry name" value="B-CELL RECEPTOR CD22"/>
    <property type="match status" value="1"/>
</dbReference>